<dbReference type="Proteomes" id="UP001558474">
    <property type="component" value="Unassembled WGS sequence"/>
</dbReference>
<protein>
    <submittedName>
        <fullName evidence="4">Glycosyltransferase family 4 protein</fullName>
    </submittedName>
</protein>
<evidence type="ECO:0000313" key="4">
    <source>
        <dbReference type="EMBL" id="MEX3737562.1"/>
    </source>
</evidence>
<dbReference type="Pfam" id="PF13692">
    <property type="entry name" value="Glyco_trans_1_4"/>
    <property type="match status" value="1"/>
</dbReference>
<evidence type="ECO:0000256" key="2">
    <source>
        <dbReference type="ARBA" id="ARBA00022679"/>
    </source>
</evidence>
<evidence type="ECO:0000313" key="5">
    <source>
        <dbReference type="Proteomes" id="UP001558474"/>
    </source>
</evidence>
<keyword evidence="1" id="KW-0328">Glycosyltransferase</keyword>
<dbReference type="SUPFAM" id="SSF53756">
    <property type="entry name" value="UDP-Glycosyltransferase/glycogen phosphorylase"/>
    <property type="match status" value="1"/>
</dbReference>
<sequence length="415" mass="45053">MGDQIAVTVLGINYSPEPFGIAPYTTGLCRGLASRGYRVNVVTGMPHYPEWRLPEEYRWKWTSSEMVDGVSLKRVRHSVPARASNVRRLLMEATFGARAAASRWNRPDVVICTTPALISTAAQCLRRRASVRHRPAFGVWVQDLYAVGLSETQNRGSAAAGLVGRLESWVMQEADAIVVAHNRFRDQIVQAAQVDPVKITTIRNWTHVRSSDTSDRTVSRGRLGWADHETVVLHAGNMGVKQGLENVVRAAQIAEKDQLNLRFVLMGDGNQRSTLEAMAGQMTRLEIRDPLPQGDFAAALKAADILLVNERPGVAEMSIPSKLTSYFQSGTPVLASIGPESNAAQEILDSKAGIVVQGGDPSLLVDAAASLGGDADLRMKLGANGVEYAAAELSEKASIDKFDQWIKSVLAAQKS</sequence>
<dbReference type="Gene3D" id="3.40.50.2000">
    <property type="entry name" value="Glycogen Phosphorylase B"/>
    <property type="match status" value="2"/>
</dbReference>
<keyword evidence="5" id="KW-1185">Reference proteome</keyword>
<dbReference type="PANTHER" id="PTHR12526">
    <property type="entry name" value="GLYCOSYLTRANSFERASE"/>
    <property type="match status" value="1"/>
</dbReference>
<name>A0ABV3VBY8_9MYCO</name>
<keyword evidence="2" id="KW-0808">Transferase</keyword>
<dbReference type="GeneID" id="300557683"/>
<reference evidence="4 5" key="1">
    <citation type="submission" date="2024-04" db="EMBL/GenBank/DDBJ databases">
        <title>Genomic Markers of Mycobacteria.</title>
        <authorList>
            <person name="Soliman M.S."/>
            <person name="Elkholy A."/>
            <person name="Soliman N.S."/>
            <person name="Abbas A."/>
            <person name="Khayrat S."/>
            <person name="Shawky S."/>
        </authorList>
    </citation>
    <scope>NUCLEOTIDE SEQUENCE [LARGE SCALE GENOMIC DNA]</scope>
    <source>
        <strain evidence="4 5">Egy-CU-AM5</strain>
    </source>
</reference>
<evidence type="ECO:0000256" key="1">
    <source>
        <dbReference type="ARBA" id="ARBA00022676"/>
    </source>
</evidence>
<dbReference type="InterPro" id="IPR028098">
    <property type="entry name" value="Glyco_trans_4-like_N"/>
</dbReference>
<comment type="caution">
    <text evidence="4">The sequence shown here is derived from an EMBL/GenBank/DDBJ whole genome shotgun (WGS) entry which is preliminary data.</text>
</comment>
<dbReference type="RefSeq" id="WP_124713083.1">
    <property type="nucleotide sequence ID" value="NZ_JBDLOU010000007.1"/>
</dbReference>
<feature type="domain" description="Glycosyltransferase subfamily 4-like N-terminal" evidence="3">
    <location>
        <begin position="20"/>
        <end position="205"/>
    </location>
</feature>
<evidence type="ECO:0000259" key="3">
    <source>
        <dbReference type="Pfam" id="PF13579"/>
    </source>
</evidence>
<organism evidence="4 5">
    <name type="scientific">Mycolicibacterium porcinum</name>
    <dbReference type="NCBI Taxonomy" id="39693"/>
    <lineage>
        <taxon>Bacteria</taxon>
        <taxon>Bacillati</taxon>
        <taxon>Actinomycetota</taxon>
        <taxon>Actinomycetes</taxon>
        <taxon>Mycobacteriales</taxon>
        <taxon>Mycobacteriaceae</taxon>
        <taxon>Mycolicibacterium</taxon>
    </lineage>
</organism>
<dbReference type="EMBL" id="JBDLOU010000007">
    <property type="protein sequence ID" value="MEX3737562.1"/>
    <property type="molecule type" value="Genomic_DNA"/>
</dbReference>
<dbReference type="Pfam" id="PF13579">
    <property type="entry name" value="Glyco_trans_4_4"/>
    <property type="match status" value="1"/>
</dbReference>
<gene>
    <name evidence="4" type="ORF">ABFW12_04880</name>
</gene>
<dbReference type="CDD" id="cd03794">
    <property type="entry name" value="GT4_WbuB-like"/>
    <property type="match status" value="1"/>
</dbReference>
<proteinExistence type="predicted"/>
<accession>A0ABV3VBY8</accession>